<dbReference type="OrthoDB" id="9793824at2"/>
<keyword evidence="9" id="KW-1185">Reference proteome</keyword>
<dbReference type="InterPro" id="IPR010432">
    <property type="entry name" value="RDD"/>
</dbReference>
<dbReference type="AlphaFoldDB" id="A0A1I0DWE9"/>
<dbReference type="InterPro" id="IPR051791">
    <property type="entry name" value="Pra-immunoreactive"/>
</dbReference>
<evidence type="ECO:0000256" key="5">
    <source>
        <dbReference type="ARBA" id="ARBA00023136"/>
    </source>
</evidence>
<dbReference type="STRING" id="1123402.SAMN02583745_02163"/>
<dbReference type="PANTHER" id="PTHR36115">
    <property type="entry name" value="PROLINE-RICH ANTIGEN HOMOLOG-RELATED"/>
    <property type="match status" value="1"/>
</dbReference>
<comment type="subcellular location">
    <subcellularLocation>
        <location evidence="1">Cell membrane</location>
        <topology evidence="1">Multi-pass membrane protein</topology>
    </subcellularLocation>
</comment>
<feature type="transmembrane region" description="Helical" evidence="6">
    <location>
        <begin position="28"/>
        <end position="49"/>
    </location>
</feature>
<dbReference type="EMBL" id="FOHV01000020">
    <property type="protein sequence ID" value="SET37008.1"/>
    <property type="molecule type" value="Genomic_DNA"/>
</dbReference>
<evidence type="ECO:0000256" key="2">
    <source>
        <dbReference type="ARBA" id="ARBA00022475"/>
    </source>
</evidence>
<evidence type="ECO:0000256" key="3">
    <source>
        <dbReference type="ARBA" id="ARBA00022692"/>
    </source>
</evidence>
<feature type="transmembrane region" description="Helical" evidence="6">
    <location>
        <begin position="69"/>
        <end position="90"/>
    </location>
</feature>
<reference evidence="9" key="1">
    <citation type="submission" date="2016-10" db="EMBL/GenBank/DDBJ databases">
        <authorList>
            <person name="Varghese N."/>
            <person name="Submissions S."/>
        </authorList>
    </citation>
    <scope>NUCLEOTIDE SEQUENCE [LARGE SCALE GENOMIC DNA]</scope>
    <source>
        <strain evidence="9">DSM 18579</strain>
    </source>
</reference>
<evidence type="ECO:0000256" key="4">
    <source>
        <dbReference type="ARBA" id="ARBA00022989"/>
    </source>
</evidence>
<dbReference type="GO" id="GO:0005886">
    <property type="term" value="C:plasma membrane"/>
    <property type="evidence" value="ECO:0007669"/>
    <property type="project" value="UniProtKB-SubCell"/>
</dbReference>
<evidence type="ECO:0000259" key="7">
    <source>
        <dbReference type="Pfam" id="PF06271"/>
    </source>
</evidence>
<evidence type="ECO:0000313" key="8">
    <source>
        <dbReference type="EMBL" id="SET37008.1"/>
    </source>
</evidence>
<evidence type="ECO:0000256" key="6">
    <source>
        <dbReference type="SAM" id="Phobius"/>
    </source>
</evidence>
<dbReference type="RefSeq" id="WP_093320876.1">
    <property type="nucleotide sequence ID" value="NZ_FOHV01000020.1"/>
</dbReference>
<keyword evidence="5 6" id="KW-0472">Membrane</keyword>
<feature type="domain" description="RDD" evidence="7">
    <location>
        <begin position="26"/>
        <end position="158"/>
    </location>
</feature>
<feature type="transmembrane region" description="Helical" evidence="6">
    <location>
        <begin position="122"/>
        <end position="146"/>
    </location>
</feature>
<keyword evidence="3 6" id="KW-0812">Transmembrane</keyword>
<dbReference type="Proteomes" id="UP000242642">
    <property type="component" value="Unassembled WGS sequence"/>
</dbReference>
<gene>
    <name evidence="8" type="ORF">SAMN02583745_02163</name>
</gene>
<dbReference type="PANTHER" id="PTHR36115:SF9">
    <property type="entry name" value="LMO1584 PROTEIN"/>
    <property type="match status" value="1"/>
</dbReference>
<keyword evidence="2" id="KW-1003">Cell membrane</keyword>
<protein>
    <submittedName>
        <fullName evidence="8">Uncharacterized membrane protein YckC, RDD family</fullName>
    </submittedName>
</protein>
<sequence>MQTTSSNLIKKINTWDILTIEKQKHAGFWLRFLAFIIDFSIVVLPLYPLFKLITGYVIEPIENHIAVKILVLTIIFSFIIIIISFFYQLICELSKLSSTIGYRIVRIQTIDKFGRKPTPGQFFLRTSAKFLTFFGFIPFLLIICAFTKNKQNIQDLALGSFVVKRKFIHEIYKNNIELLILHDVKACSLIMNKEQRADFVLKLEAAKIANVNNTSNNDGQSHTAVLSTTPHIVI</sequence>
<organism evidence="8 9">
    <name type="scientific">Thorsellia anophelis DSM 18579</name>
    <dbReference type="NCBI Taxonomy" id="1123402"/>
    <lineage>
        <taxon>Bacteria</taxon>
        <taxon>Pseudomonadati</taxon>
        <taxon>Pseudomonadota</taxon>
        <taxon>Gammaproteobacteria</taxon>
        <taxon>Enterobacterales</taxon>
        <taxon>Thorselliaceae</taxon>
        <taxon>Thorsellia</taxon>
    </lineage>
</organism>
<dbReference type="Pfam" id="PF06271">
    <property type="entry name" value="RDD"/>
    <property type="match status" value="1"/>
</dbReference>
<accession>A0A1I0DWE9</accession>
<evidence type="ECO:0000313" key="9">
    <source>
        <dbReference type="Proteomes" id="UP000242642"/>
    </source>
</evidence>
<evidence type="ECO:0000256" key="1">
    <source>
        <dbReference type="ARBA" id="ARBA00004651"/>
    </source>
</evidence>
<name>A0A1I0DWE9_9GAMM</name>
<proteinExistence type="predicted"/>
<keyword evidence="4 6" id="KW-1133">Transmembrane helix</keyword>